<feature type="domain" description="Apple" evidence="8">
    <location>
        <begin position="152"/>
        <end position="235"/>
    </location>
</feature>
<feature type="disulfide bond" evidence="6">
    <location>
        <begin position="316"/>
        <end position="325"/>
    </location>
</feature>
<dbReference type="InterPro" id="IPR013320">
    <property type="entry name" value="ConA-like_dom_sf"/>
</dbReference>
<proteinExistence type="predicted"/>
<keyword evidence="3" id="KW-0677">Repeat</keyword>
<organism evidence="9 10">
    <name type="scientific">Mytilus galloprovincialis</name>
    <name type="common">Mediterranean mussel</name>
    <dbReference type="NCBI Taxonomy" id="29158"/>
    <lineage>
        <taxon>Eukaryota</taxon>
        <taxon>Metazoa</taxon>
        <taxon>Spiralia</taxon>
        <taxon>Lophotrochozoa</taxon>
        <taxon>Mollusca</taxon>
        <taxon>Bivalvia</taxon>
        <taxon>Autobranchia</taxon>
        <taxon>Pteriomorphia</taxon>
        <taxon>Mytilida</taxon>
        <taxon>Mytiloidea</taxon>
        <taxon>Mytilidae</taxon>
        <taxon>Mytilinae</taxon>
        <taxon>Mytilus</taxon>
    </lineage>
</organism>
<sequence length="785" mass="87390">MESSSNNVESKMKCVDCPAAHPPSIDPVCPVGFISSDGLPTCTPCPEDRYWVNTTYCEPCPNSCSTAGKNAITDINGCKDASCEMIRQQNKAGKDALWGEAPRVISIEACEQYCFLNRNCDSIHYESNTCFIYYQPTLLDNKDGAVFSKKQCSNTIFLDASCEMISHPNKAGEDTKWAETKRLSTEDCKQYCLDNLNCESIHIEFISSGSGYCFIYYQTTMLLDKDGALYFKKQCSDTQLISCKNDIDDCTGMCTGPYVDPNSKLCKDLLNDYQCICKAGYTGKTCNDEINECLQLYPCEHGGTCTDKVADFQCSCREGWTGKRCETSIEYCAPSPCLNGGVCFNLMDGYFCRCPGGSTGVTCGNSPEVCSIINPCTVMGTCKDKEGTAECNCTGEYAGTSCQLIKDHCSDPDMCNNGGQCVTKPIGFECECGDSYSGSTCSMYTDPCSSNPCHDQAKCLSNKDKYMCYCEQGNVLTDNGCKDINTVEENFDIFMDRYIDGMPAYLKNPFVSHANDSMTIMFWIRVLARPGENPVLVSLEKIPIGTIIPTFNTSIQQLIVRGQSAILRGSTKTDYIQYGTDVADGKWHFMVFSLEPSGKVKLFIDSIKKTEYDRMSGILNFNQYVSWQVIFGSTDTLGRISKLRIYKTFFHDIDIYKTKDNTSHLPSDQLIQGWTNIKLTWSTFKKVPSGAGNDNVCDINFPNCLDDDRTKPSISCPDDQIKIGTKRLTAFTGLKNSYNKNEDVQYVNTSVHYDELYAYGSSNEVFIGYDEALNYGICRFKVYVK</sequence>
<dbReference type="InterPro" id="IPR009030">
    <property type="entry name" value="Growth_fac_rcpt_cys_sf"/>
</dbReference>
<dbReference type="CDD" id="cd00054">
    <property type="entry name" value="EGF_CA"/>
    <property type="match status" value="5"/>
</dbReference>
<comment type="caution">
    <text evidence="6">Lacks conserved residue(s) required for the propagation of feature annotation.</text>
</comment>
<feature type="non-terminal residue" evidence="9">
    <location>
        <position position="1"/>
    </location>
</feature>
<dbReference type="SUPFAM" id="SSF49899">
    <property type="entry name" value="Concanavalin A-like lectins/glucanases"/>
    <property type="match status" value="1"/>
</dbReference>
<evidence type="ECO:0000259" key="7">
    <source>
        <dbReference type="PROSITE" id="PS50026"/>
    </source>
</evidence>
<dbReference type="InterPro" id="IPR000152">
    <property type="entry name" value="EGF-type_Asp/Asn_hydroxyl_site"/>
</dbReference>
<evidence type="ECO:0000313" key="9">
    <source>
        <dbReference type="EMBL" id="VDI46202.1"/>
    </source>
</evidence>
<dbReference type="EMBL" id="UYJE01006459">
    <property type="protein sequence ID" value="VDI46202.1"/>
    <property type="molecule type" value="Genomic_DNA"/>
</dbReference>
<dbReference type="Pfam" id="PF13385">
    <property type="entry name" value="Laminin_G_3"/>
    <property type="match status" value="1"/>
</dbReference>
<feature type="domain" description="EGF-like" evidence="7">
    <location>
        <begin position="366"/>
        <end position="403"/>
    </location>
</feature>
<dbReference type="PANTHER" id="PTHR24049:SF30">
    <property type="match status" value="1"/>
</dbReference>
<keyword evidence="4 6" id="KW-1015">Disulfide bond</keyword>
<dbReference type="GO" id="GO:0005509">
    <property type="term" value="F:calcium ion binding"/>
    <property type="evidence" value="ECO:0007669"/>
    <property type="project" value="InterPro"/>
</dbReference>
<feature type="disulfide bond" evidence="6">
    <location>
        <begin position="432"/>
        <end position="441"/>
    </location>
</feature>
<evidence type="ECO:0000256" key="3">
    <source>
        <dbReference type="ARBA" id="ARBA00022737"/>
    </source>
</evidence>
<dbReference type="Gene3D" id="2.60.120.200">
    <property type="match status" value="1"/>
</dbReference>
<dbReference type="PROSITE" id="PS50026">
    <property type="entry name" value="EGF_3"/>
    <property type="match status" value="6"/>
</dbReference>
<dbReference type="InterPro" id="IPR001881">
    <property type="entry name" value="EGF-like_Ca-bd_dom"/>
</dbReference>
<evidence type="ECO:0000256" key="5">
    <source>
        <dbReference type="ARBA" id="ARBA00023180"/>
    </source>
</evidence>
<protein>
    <submittedName>
        <fullName evidence="9">Uncharacterized protein</fullName>
    </submittedName>
</protein>
<evidence type="ECO:0000256" key="1">
    <source>
        <dbReference type="ARBA" id="ARBA00022536"/>
    </source>
</evidence>
<dbReference type="SUPFAM" id="SSF57184">
    <property type="entry name" value="Growth factor receptor domain"/>
    <property type="match status" value="2"/>
</dbReference>
<dbReference type="AlphaFoldDB" id="A0A8B6FBK3"/>
<evidence type="ECO:0000256" key="4">
    <source>
        <dbReference type="ARBA" id="ARBA00023157"/>
    </source>
</evidence>
<dbReference type="InterPro" id="IPR013032">
    <property type="entry name" value="EGF-like_CS"/>
</dbReference>
<feature type="disulfide bond" evidence="6">
    <location>
        <begin position="393"/>
        <end position="402"/>
    </location>
</feature>
<keyword evidence="10" id="KW-1185">Reference proteome</keyword>
<reference evidence="9" key="1">
    <citation type="submission" date="2018-11" db="EMBL/GenBank/DDBJ databases">
        <authorList>
            <person name="Alioto T."/>
            <person name="Alioto T."/>
        </authorList>
    </citation>
    <scope>NUCLEOTIDE SEQUENCE</scope>
</reference>
<keyword evidence="1 6" id="KW-0245">EGF-like domain</keyword>
<dbReference type="Pfam" id="PF00008">
    <property type="entry name" value="EGF"/>
    <property type="match status" value="3"/>
</dbReference>
<feature type="domain" description="EGF-like" evidence="7">
    <location>
        <begin position="444"/>
        <end position="482"/>
    </location>
</feature>
<dbReference type="Proteomes" id="UP000596742">
    <property type="component" value="Unassembled WGS sequence"/>
</dbReference>
<dbReference type="PROSITE" id="PS50948">
    <property type="entry name" value="PAN"/>
    <property type="match status" value="1"/>
</dbReference>
<feature type="domain" description="EGF-like" evidence="7">
    <location>
        <begin position="405"/>
        <end position="442"/>
    </location>
</feature>
<dbReference type="InterPro" id="IPR003609">
    <property type="entry name" value="Pan_app"/>
</dbReference>
<dbReference type="FunFam" id="2.10.25.10:FF:000472">
    <property type="entry name" value="Uncharacterized protein, isoform A"/>
    <property type="match status" value="1"/>
</dbReference>
<feature type="disulfide bond" evidence="6">
    <location>
        <begin position="354"/>
        <end position="363"/>
    </location>
</feature>
<evidence type="ECO:0000256" key="2">
    <source>
        <dbReference type="ARBA" id="ARBA00022729"/>
    </source>
</evidence>
<dbReference type="SMART" id="SM00181">
    <property type="entry name" value="EGF"/>
    <property type="match status" value="6"/>
</dbReference>
<dbReference type="InterPro" id="IPR000742">
    <property type="entry name" value="EGF"/>
</dbReference>
<feature type="domain" description="EGF-like" evidence="7">
    <location>
        <begin position="289"/>
        <end position="326"/>
    </location>
</feature>
<dbReference type="PROSITE" id="PS01187">
    <property type="entry name" value="EGF_CA"/>
    <property type="match status" value="1"/>
</dbReference>
<feature type="domain" description="EGF-like" evidence="7">
    <location>
        <begin position="246"/>
        <end position="287"/>
    </location>
</feature>
<keyword evidence="2" id="KW-0732">Signal</keyword>
<dbReference type="PROSITE" id="PS00022">
    <property type="entry name" value="EGF_1"/>
    <property type="match status" value="5"/>
</dbReference>
<dbReference type="OrthoDB" id="6162209at2759"/>
<dbReference type="PROSITE" id="PS01186">
    <property type="entry name" value="EGF_2"/>
    <property type="match status" value="2"/>
</dbReference>
<name>A0A8B6FBK3_MYTGA</name>
<dbReference type="Pfam" id="PF12661">
    <property type="entry name" value="hEGF"/>
    <property type="match status" value="1"/>
</dbReference>
<dbReference type="InterPro" id="IPR018097">
    <property type="entry name" value="EGF_Ca-bd_CS"/>
</dbReference>
<evidence type="ECO:0000313" key="10">
    <source>
        <dbReference type="Proteomes" id="UP000596742"/>
    </source>
</evidence>
<evidence type="ECO:0000256" key="6">
    <source>
        <dbReference type="PROSITE-ProRule" id="PRU00076"/>
    </source>
</evidence>
<dbReference type="PANTHER" id="PTHR24049">
    <property type="entry name" value="CRUMBS FAMILY MEMBER"/>
    <property type="match status" value="1"/>
</dbReference>
<gene>
    <name evidence="9" type="ORF">MGAL_10B012515</name>
</gene>
<feature type="domain" description="EGF-like" evidence="7">
    <location>
        <begin position="328"/>
        <end position="364"/>
    </location>
</feature>
<dbReference type="InterPro" id="IPR051022">
    <property type="entry name" value="Notch_Cell-Fate_Det"/>
</dbReference>
<dbReference type="SMART" id="SM00179">
    <property type="entry name" value="EGF_CA"/>
    <property type="match status" value="6"/>
</dbReference>
<keyword evidence="5" id="KW-0325">Glycoprotein</keyword>
<comment type="caution">
    <text evidence="9">The sequence shown here is derived from an EMBL/GenBank/DDBJ whole genome shotgun (WGS) entry which is preliminary data.</text>
</comment>
<feature type="disulfide bond" evidence="6">
    <location>
        <begin position="277"/>
        <end position="286"/>
    </location>
</feature>
<accession>A0A8B6FBK3</accession>
<dbReference type="Gene3D" id="2.10.25.10">
    <property type="entry name" value="Laminin"/>
    <property type="match status" value="5"/>
</dbReference>
<dbReference type="PROSITE" id="PS00010">
    <property type="entry name" value="ASX_HYDROXYL"/>
    <property type="match status" value="3"/>
</dbReference>
<evidence type="ECO:0000259" key="8">
    <source>
        <dbReference type="PROSITE" id="PS50948"/>
    </source>
</evidence>